<organism evidence="2 3">
    <name type="scientific">Cordylochernes scorpioides</name>
    <dbReference type="NCBI Taxonomy" id="51811"/>
    <lineage>
        <taxon>Eukaryota</taxon>
        <taxon>Metazoa</taxon>
        <taxon>Ecdysozoa</taxon>
        <taxon>Arthropoda</taxon>
        <taxon>Chelicerata</taxon>
        <taxon>Arachnida</taxon>
        <taxon>Pseudoscorpiones</taxon>
        <taxon>Cheliferoidea</taxon>
        <taxon>Chernetidae</taxon>
        <taxon>Cordylochernes</taxon>
    </lineage>
</organism>
<accession>A0ABY6LJU9</accession>
<evidence type="ECO:0008006" key="4">
    <source>
        <dbReference type="Google" id="ProtNLM"/>
    </source>
</evidence>
<keyword evidence="1" id="KW-1133">Transmembrane helix</keyword>
<protein>
    <recommendedName>
        <fullName evidence="4">Histone-lysine N-methyltransferase SETMAR</fullName>
    </recommendedName>
</protein>
<keyword evidence="1" id="KW-0812">Transmembrane</keyword>
<dbReference type="EMBL" id="CP092882">
    <property type="protein sequence ID" value="UYV81447.1"/>
    <property type="molecule type" value="Genomic_DNA"/>
</dbReference>
<feature type="transmembrane region" description="Helical" evidence="1">
    <location>
        <begin position="77"/>
        <end position="100"/>
    </location>
</feature>
<keyword evidence="3" id="KW-1185">Reference proteome</keyword>
<dbReference type="Proteomes" id="UP001235939">
    <property type="component" value="Chromosome 20"/>
</dbReference>
<evidence type="ECO:0000313" key="3">
    <source>
        <dbReference type="Proteomes" id="UP001235939"/>
    </source>
</evidence>
<dbReference type="Gene3D" id="3.30.420.10">
    <property type="entry name" value="Ribonuclease H-like superfamily/Ribonuclease H"/>
    <property type="match status" value="1"/>
</dbReference>
<dbReference type="InterPro" id="IPR052709">
    <property type="entry name" value="Transposase-MT_Hybrid"/>
</dbReference>
<proteinExistence type="predicted"/>
<keyword evidence="1" id="KW-0472">Membrane</keyword>
<dbReference type="InterPro" id="IPR036397">
    <property type="entry name" value="RNaseH_sf"/>
</dbReference>
<name>A0ABY6LJU9_9ARAC</name>
<gene>
    <name evidence="2" type="ORF">LAZ67_20001230</name>
</gene>
<sequence length="110" mass="12940">MSHFCKVRTVVDEVKSKKCTINPEYYSNLLKGPVREALRRKRPGKLIHGVLFHHDNARPHTAKHAIETLGKLGWEVFILPIVPNLLPVTFIFLHTLKLLYVDEDYRRIWR</sequence>
<evidence type="ECO:0000313" key="2">
    <source>
        <dbReference type="EMBL" id="UYV81447.1"/>
    </source>
</evidence>
<reference evidence="2 3" key="1">
    <citation type="submission" date="2022-01" db="EMBL/GenBank/DDBJ databases">
        <title>A chromosomal length assembly of Cordylochernes scorpioides.</title>
        <authorList>
            <person name="Zeh D."/>
            <person name="Zeh J."/>
        </authorList>
    </citation>
    <scope>NUCLEOTIDE SEQUENCE [LARGE SCALE GENOMIC DNA]</scope>
    <source>
        <strain evidence="2">IN4F17</strain>
        <tissue evidence="2">Whole Body</tissue>
    </source>
</reference>
<evidence type="ECO:0000256" key="1">
    <source>
        <dbReference type="SAM" id="Phobius"/>
    </source>
</evidence>
<dbReference type="PANTHER" id="PTHR46060:SF1">
    <property type="entry name" value="MARINER MOS1 TRANSPOSASE-LIKE PROTEIN"/>
    <property type="match status" value="1"/>
</dbReference>
<dbReference type="PANTHER" id="PTHR46060">
    <property type="entry name" value="MARINER MOS1 TRANSPOSASE-LIKE PROTEIN"/>
    <property type="match status" value="1"/>
</dbReference>